<protein>
    <submittedName>
        <fullName evidence="9">Aromatic ring-hydroxylating dioxygenase subunit alpha</fullName>
    </submittedName>
</protein>
<organism evidence="9 10">
    <name type="scientific">Aquincola tertiaricarbonis</name>
    <dbReference type="NCBI Taxonomy" id="391953"/>
    <lineage>
        <taxon>Bacteria</taxon>
        <taxon>Pseudomonadati</taxon>
        <taxon>Pseudomonadota</taxon>
        <taxon>Betaproteobacteria</taxon>
        <taxon>Burkholderiales</taxon>
        <taxon>Sphaerotilaceae</taxon>
        <taxon>Aquincola</taxon>
    </lineage>
</organism>
<dbReference type="CDD" id="cd03469">
    <property type="entry name" value="Rieske_RO_Alpha_N"/>
    <property type="match status" value="1"/>
</dbReference>
<keyword evidence="10" id="KW-1185">Reference proteome</keyword>
<keyword evidence="6" id="KW-0408">Iron</keyword>
<sequence>MNDIVRRAHLLSTQPQLPVQAYFDDELFQREMAMFERLAPRYVGHRQWVPEPGDWRTLAHEDNARVLVHGREGVQLLSNVCRHRQALILGGQAGAVTAGPTQGRLPAGSGGHIVCPLHRWTYTDTGELVGAPHFSPQPCAHLPRYPLQDCHGALFEGPRDPLRDLGRLFERPEFDLAGYVLDRIETHTCHYNWKTFIEVYLEDYHVGPFHPGLGSFVTCDDLAWEFAAPFSVQRVGVHRGLDAPGSAVYRAWHRALLDYRQGVPPDFGAIWVTYYPTHMIELYPHALVRSTLHPRGPQLTLNVTEFYYPEDIVAFERAFVQAHQAAYRETVVEDDEIAERMDAGRRALWRRGSTDAGPYQSPMEDGMRHFHEWYRLAMGA</sequence>
<dbReference type="Proteomes" id="UP001056201">
    <property type="component" value="Chromosome 1"/>
</dbReference>
<accession>A0ABY4S2V2</accession>
<keyword evidence="7" id="KW-0411">Iron-sulfur</keyword>
<dbReference type="Gene3D" id="2.102.10.10">
    <property type="entry name" value="Rieske [2Fe-2S] iron-sulphur domain"/>
    <property type="match status" value="1"/>
</dbReference>
<evidence type="ECO:0000313" key="9">
    <source>
        <dbReference type="EMBL" id="URI07303.1"/>
    </source>
</evidence>
<keyword evidence="5" id="KW-0560">Oxidoreductase</keyword>
<dbReference type="GO" id="GO:0051213">
    <property type="term" value="F:dioxygenase activity"/>
    <property type="evidence" value="ECO:0007669"/>
    <property type="project" value="UniProtKB-KW"/>
</dbReference>
<evidence type="ECO:0000256" key="4">
    <source>
        <dbReference type="ARBA" id="ARBA00022723"/>
    </source>
</evidence>
<dbReference type="Pfam" id="PF00355">
    <property type="entry name" value="Rieske"/>
    <property type="match status" value="1"/>
</dbReference>
<dbReference type="SUPFAM" id="SSF50022">
    <property type="entry name" value="ISP domain"/>
    <property type="match status" value="1"/>
</dbReference>
<evidence type="ECO:0000256" key="5">
    <source>
        <dbReference type="ARBA" id="ARBA00023002"/>
    </source>
</evidence>
<evidence type="ECO:0000256" key="7">
    <source>
        <dbReference type="ARBA" id="ARBA00023014"/>
    </source>
</evidence>
<feature type="domain" description="Rieske" evidence="8">
    <location>
        <begin position="41"/>
        <end position="156"/>
    </location>
</feature>
<dbReference type="PANTHER" id="PTHR43756">
    <property type="entry name" value="CHOLINE MONOOXYGENASE, CHLOROPLASTIC"/>
    <property type="match status" value="1"/>
</dbReference>
<name>A0ABY4S2V2_AQUTE</name>
<evidence type="ECO:0000256" key="1">
    <source>
        <dbReference type="ARBA" id="ARBA00001962"/>
    </source>
</evidence>
<evidence type="ECO:0000259" key="8">
    <source>
        <dbReference type="PROSITE" id="PS51296"/>
    </source>
</evidence>
<keyword evidence="3" id="KW-0001">2Fe-2S</keyword>
<comment type="cofactor">
    <cofactor evidence="1">
        <name>Fe cation</name>
        <dbReference type="ChEBI" id="CHEBI:24875"/>
    </cofactor>
</comment>
<evidence type="ECO:0000256" key="3">
    <source>
        <dbReference type="ARBA" id="ARBA00022714"/>
    </source>
</evidence>
<dbReference type="PANTHER" id="PTHR43756:SF5">
    <property type="entry name" value="CHOLINE MONOOXYGENASE, CHLOROPLASTIC"/>
    <property type="match status" value="1"/>
</dbReference>
<dbReference type="InterPro" id="IPR036922">
    <property type="entry name" value="Rieske_2Fe-2S_sf"/>
</dbReference>
<evidence type="ECO:0000256" key="2">
    <source>
        <dbReference type="ARBA" id="ARBA00008751"/>
    </source>
</evidence>
<dbReference type="Pfam" id="PF00848">
    <property type="entry name" value="Ring_hydroxyl_A"/>
    <property type="match status" value="1"/>
</dbReference>
<dbReference type="SUPFAM" id="SSF55961">
    <property type="entry name" value="Bet v1-like"/>
    <property type="match status" value="1"/>
</dbReference>
<dbReference type="PROSITE" id="PS51296">
    <property type="entry name" value="RIESKE"/>
    <property type="match status" value="1"/>
</dbReference>
<dbReference type="Gene3D" id="3.90.380.10">
    <property type="entry name" value="Naphthalene 1,2-dioxygenase Alpha Subunit, Chain A, domain 1"/>
    <property type="match status" value="1"/>
</dbReference>
<dbReference type="CDD" id="cd00680">
    <property type="entry name" value="RHO_alpha_C"/>
    <property type="match status" value="1"/>
</dbReference>
<dbReference type="InterPro" id="IPR017941">
    <property type="entry name" value="Rieske_2Fe-2S"/>
</dbReference>
<reference evidence="9" key="1">
    <citation type="submission" date="2022-05" db="EMBL/GenBank/DDBJ databases">
        <title>An RpoN-dependent PEP-CTERM gene is involved in floc formation of an Aquincola tertiaricarbonis strain.</title>
        <authorList>
            <person name="Qiu D."/>
            <person name="Xia M."/>
        </authorList>
    </citation>
    <scope>NUCLEOTIDE SEQUENCE</scope>
    <source>
        <strain evidence="9">RN12</strain>
    </source>
</reference>
<evidence type="ECO:0000256" key="6">
    <source>
        <dbReference type="ARBA" id="ARBA00023004"/>
    </source>
</evidence>
<keyword evidence="4" id="KW-0479">Metal-binding</keyword>
<evidence type="ECO:0000313" key="10">
    <source>
        <dbReference type="Proteomes" id="UP001056201"/>
    </source>
</evidence>
<comment type="similarity">
    <text evidence="2">Belongs to the bacterial ring-hydroxylating dioxygenase alpha subunit family.</text>
</comment>
<dbReference type="InterPro" id="IPR001663">
    <property type="entry name" value="Rng_hydr_dOase-A"/>
</dbReference>
<keyword evidence="9" id="KW-0223">Dioxygenase</keyword>
<dbReference type="InterPro" id="IPR015879">
    <property type="entry name" value="Ring_hydroxy_dOase_asu_C_dom"/>
</dbReference>
<dbReference type="EMBL" id="CP097635">
    <property type="protein sequence ID" value="URI07303.1"/>
    <property type="molecule type" value="Genomic_DNA"/>
</dbReference>
<proteinExistence type="inferred from homology"/>
<dbReference type="RefSeq" id="WP_250195568.1">
    <property type="nucleotide sequence ID" value="NZ_CP097635.1"/>
</dbReference>
<gene>
    <name evidence="9" type="ORF">MW290_01350</name>
</gene>